<name>A0ABY9S412_9ACTN</name>
<dbReference type="SUPFAM" id="SSF50998">
    <property type="entry name" value="Quinoprotein alcohol dehydrogenase-like"/>
    <property type="match status" value="1"/>
</dbReference>
<sequence>MTAPDAVPAWSRTAKHAPTCLEATDKVVMVVTNTGTSFLNTATGKTAFSGFDTTNDSGVTSLQYPTAYADGVFYLLCETPKANSLLAAFDAADGKLKWATEMADAGPGGGKHTALYSSRYVAAAGSTVYVCGTLLVLDGKFSAKDPTTGYIRAFDAATGKGLWRVTGTDINNVLVPPTGTHLLATSALPAAKSGRVQMIDAGRKGARGWKKSVQGNGFYFSPGWPLTCHAAGTFLFAGGGGGTLFAVDPATGREKWHRLFQAKSGDPARIGPPFPSLDGATVYVGVGRDLVALSTADGALRWVARLDGAGESGMSNLFNVSLRIGGRSAQCSADTVFATDSAKTLWAIDADTGRARWRYRDPGQPDAGFRWTVGGDRVFVASHLTMTAIAAHAR</sequence>
<dbReference type="PANTHER" id="PTHR34512:SF30">
    <property type="entry name" value="OUTER MEMBRANE PROTEIN ASSEMBLY FACTOR BAMB"/>
    <property type="match status" value="1"/>
</dbReference>
<dbReference type="InterPro" id="IPR011047">
    <property type="entry name" value="Quinoprotein_ADH-like_sf"/>
</dbReference>
<dbReference type="InterPro" id="IPR002372">
    <property type="entry name" value="PQQ_rpt_dom"/>
</dbReference>
<dbReference type="RefSeq" id="WP_309550114.1">
    <property type="nucleotide sequence ID" value="NZ_CP133762.1"/>
</dbReference>
<feature type="domain" description="Pyrrolo-quinoline quinone repeat" evidence="1">
    <location>
        <begin position="193"/>
        <end position="263"/>
    </location>
</feature>
<dbReference type="Gene3D" id="2.40.10.480">
    <property type="match status" value="2"/>
</dbReference>
<evidence type="ECO:0000313" key="3">
    <source>
        <dbReference type="Proteomes" id="UP001250858"/>
    </source>
</evidence>
<accession>A0ABY9S412</accession>
<dbReference type="Pfam" id="PF13360">
    <property type="entry name" value="PQQ_2"/>
    <property type="match status" value="3"/>
</dbReference>
<dbReference type="EMBL" id="CP133762">
    <property type="protein sequence ID" value="WMX48769.1"/>
    <property type="molecule type" value="Genomic_DNA"/>
</dbReference>
<gene>
    <name evidence="2" type="ORF">RGF97_05905</name>
</gene>
<dbReference type="Gene3D" id="2.40.128.630">
    <property type="match status" value="1"/>
</dbReference>
<feature type="domain" description="Pyrrolo-quinoline quinone repeat" evidence="1">
    <location>
        <begin position="10"/>
        <end position="132"/>
    </location>
</feature>
<evidence type="ECO:0000259" key="1">
    <source>
        <dbReference type="Pfam" id="PF13360"/>
    </source>
</evidence>
<protein>
    <submittedName>
        <fullName evidence="2">PQQ-binding-like beta-propeller repeat protein</fullName>
    </submittedName>
</protein>
<feature type="domain" description="Pyrrolo-quinoline quinone repeat" evidence="1">
    <location>
        <begin position="270"/>
        <end position="379"/>
    </location>
</feature>
<dbReference type="SMART" id="SM00564">
    <property type="entry name" value="PQQ"/>
    <property type="match status" value="5"/>
</dbReference>
<reference evidence="2 3" key="1">
    <citation type="submission" date="2023-09" db="EMBL/GenBank/DDBJ databases">
        <title>Complete genome of Streptomyces roseicoloratus T14.</title>
        <authorList>
            <person name="Bashizi T."/>
            <person name="Kim M.-J."/>
            <person name="Lee G."/>
            <person name="Tagele S.B."/>
            <person name="Shin J.-H."/>
        </authorList>
    </citation>
    <scope>NUCLEOTIDE SEQUENCE [LARGE SCALE GENOMIC DNA]</scope>
    <source>
        <strain evidence="2 3">T14</strain>
    </source>
</reference>
<dbReference type="InterPro" id="IPR018391">
    <property type="entry name" value="PQQ_b-propeller_rpt"/>
</dbReference>
<organism evidence="2 3">
    <name type="scientific">Streptomyces roseicoloratus</name>
    <dbReference type="NCBI Taxonomy" id="2508722"/>
    <lineage>
        <taxon>Bacteria</taxon>
        <taxon>Bacillati</taxon>
        <taxon>Actinomycetota</taxon>
        <taxon>Actinomycetes</taxon>
        <taxon>Kitasatosporales</taxon>
        <taxon>Streptomycetaceae</taxon>
        <taxon>Streptomyces</taxon>
    </lineage>
</organism>
<evidence type="ECO:0000313" key="2">
    <source>
        <dbReference type="EMBL" id="WMX48769.1"/>
    </source>
</evidence>
<dbReference type="Proteomes" id="UP001250858">
    <property type="component" value="Chromosome"/>
</dbReference>
<keyword evidence="3" id="KW-1185">Reference proteome</keyword>
<proteinExistence type="predicted"/>
<dbReference type="PANTHER" id="PTHR34512">
    <property type="entry name" value="CELL SURFACE PROTEIN"/>
    <property type="match status" value="1"/>
</dbReference>